<evidence type="ECO:0000256" key="1">
    <source>
        <dbReference type="SAM" id="MobiDB-lite"/>
    </source>
</evidence>
<reference evidence="2 3" key="1">
    <citation type="journal article" date="2023" name="J. Phycol.">
        <title>Chrysosporum ovalisporum is synonymous with the true-branching cyanobacterium Umezakia natans (Nostocales/Aphanizomenonaceae).</title>
        <authorList>
            <person name="McGregor G.B."/>
            <person name="Sendall B.C."/>
            <person name="Niiyama Y."/>
            <person name="Tuji A."/>
            <person name="Willis A."/>
        </authorList>
    </citation>
    <scope>NUCLEOTIDE SEQUENCE [LARGE SCALE GENOMIC DNA]</scope>
    <source>
        <strain evidence="2 3">ANA360D</strain>
    </source>
</reference>
<gene>
    <name evidence="2" type="ORF">NWP17_09105</name>
</gene>
<feature type="region of interest" description="Disordered" evidence="1">
    <location>
        <begin position="394"/>
        <end position="453"/>
    </location>
</feature>
<evidence type="ECO:0000313" key="2">
    <source>
        <dbReference type="EMBL" id="MDH6060593.1"/>
    </source>
</evidence>
<feature type="compositionally biased region" description="Polar residues" evidence="1">
    <location>
        <begin position="394"/>
        <end position="405"/>
    </location>
</feature>
<evidence type="ECO:0000313" key="3">
    <source>
        <dbReference type="Proteomes" id="UP001159387"/>
    </source>
</evidence>
<sequence>MEQWQFLIQKQGDRSWHNLESPNLEISEGRYRVLARSHLPNTDVEIRVIYYSTQETPPKRRIQKRCGETNGEGLLAVIPFTYLKPGVWELQCCGDLISHLVCQSWEYGIRLQVTPEKSARVWEKWHTGEHIGANLGANLGANSPHGLDPVFDGNVKPITALETQPNLNITSDTATNSTVAYQPVSMAAPKSETAKEILENLMDLAVPNSSTFLDDSKVEDDVVITPRLPLSLILDKETHIARWGEKTVIHGQVKLQEQTSAENLYALELVIELRSPLRSEILTQVSRPLPNASLPMTIKATVDIPVDCESKLILADINLYGAFSQLDEVALLASNSFTITADVTELLAVTASPRLTQQDLLDQPTAPPTPPQPPLNIDLELFNLAKTAPRNSAQLIQTSPLNRKQPTAAPIQGSKTNKSANSRLPKLPKLPAKENTDITESSRNEPSLEQNKTKATINLEQLVIKNHPVRMFKNTFPHLKPLTVVPENTADPLSLQNAEDSPRQDTTVSEYEHTPELLVSDAQSLNNSVAELSVTPNVESNVEAHLQSSPLIKKWMQRQGYSLPESMIEVVDTQEIADVETLLETDNDTSTANATTITEVEQIETDRSAEIGLPCLDSQSPLTDELITSSPWWTQEFVVEDIYPQSTEDLIDSDSSQPQQPTSDVSNILPVQQEIVEPLPIPQLHLPGGELIAGTYVTVRVELPAVSPQVVIKLWMEDCQTRWLLDSPHVLTNLRPNPLGNVEVMTQLNIPFGCLEVRLEAIAFNQLTEQESRKVSVVRTVIPPDLPNLQLDELLGLC</sequence>
<feature type="compositionally biased region" description="Polar residues" evidence="1">
    <location>
        <begin position="413"/>
        <end position="422"/>
    </location>
</feature>
<accession>A0AA43GRW2</accession>
<organism evidence="2 3">
    <name type="scientific">Chrysosporum bergii ANA360D</name>
    <dbReference type="NCBI Taxonomy" id="617107"/>
    <lineage>
        <taxon>Bacteria</taxon>
        <taxon>Bacillati</taxon>
        <taxon>Cyanobacteriota</taxon>
        <taxon>Cyanophyceae</taxon>
        <taxon>Nostocales</taxon>
        <taxon>Nodulariaceae</taxon>
        <taxon>Chrysosporum</taxon>
    </lineage>
</organism>
<protein>
    <submittedName>
        <fullName evidence="2">Uncharacterized protein</fullName>
    </submittedName>
</protein>
<comment type="caution">
    <text evidence="2">The sequence shown here is derived from an EMBL/GenBank/DDBJ whole genome shotgun (WGS) entry which is preliminary data.</text>
</comment>
<feature type="compositionally biased region" description="Polar residues" evidence="1">
    <location>
        <begin position="444"/>
        <end position="453"/>
    </location>
</feature>
<dbReference type="EMBL" id="JANQDH010000057">
    <property type="protein sequence ID" value="MDH6060593.1"/>
    <property type="molecule type" value="Genomic_DNA"/>
</dbReference>
<keyword evidence="3" id="KW-1185">Reference proteome</keyword>
<dbReference type="RefSeq" id="WP_280654588.1">
    <property type="nucleotide sequence ID" value="NZ_JANQDH010000057.1"/>
</dbReference>
<proteinExistence type="predicted"/>
<dbReference type="Proteomes" id="UP001159387">
    <property type="component" value="Unassembled WGS sequence"/>
</dbReference>
<feature type="compositionally biased region" description="Basic and acidic residues" evidence="1">
    <location>
        <begin position="431"/>
        <end position="443"/>
    </location>
</feature>
<dbReference type="AlphaFoldDB" id="A0AA43GRW2"/>
<name>A0AA43GRW2_9CYAN</name>